<organism evidence="1 2">
    <name type="scientific">Paracoccus cavernae</name>
    <dbReference type="NCBI Taxonomy" id="1571207"/>
    <lineage>
        <taxon>Bacteria</taxon>
        <taxon>Pseudomonadati</taxon>
        <taxon>Pseudomonadota</taxon>
        <taxon>Alphaproteobacteria</taxon>
        <taxon>Rhodobacterales</taxon>
        <taxon>Paracoccaceae</taxon>
        <taxon>Paracoccus</taxon>
    </lineage>
</organism>
<proteinExistence type="predicted"/>
<comment type="caution">
    <text evidence="1">The sequence shown here is derived from an EMBL/GenBank/DDBJ whole genome shotgun (WGS) entry which is preliminary data.</text>
</comment>
<accession>A0ABT8D283</accession>
<keyword evidence="2" id="KW-1185">Reference proteome</keyword>
<dbReference type="Pfam" id="PF06299">
    <property type="entry name" value="DUF1045"/>
    <property type="match status" value="1"/>
</dbReference>
<name>A0ABT8D283_9RHOB</name>
<reference evidence="2" key="1">
    <citation type="journal article" date="2019" name="Int. J. Syst. Evol. Microbiol.">
        <title>The Global Catalogue of Microorganisms (GCM) 10K type strain sequencing project: providing services to taxonomists for standard genome sequencing and annotation.</title>
        <authorList>
            <consortium name="The Broad Institute Genomics Platform"/>
            <consortium name="The Broad Institute Genome Sequencing Center for Infectious Disease"/>
            <person name="Wu L."/>
            <person name="Ma J."/>
        </authorList>
    </citation>
    <scope>NUCLEOTIDE SEQUENCE [LARGE SCALE GENOMIC DNA]</scope>
    <source>
        <strain evidence="2">CECT 8482</strain>
    </source>
</reference>
<sequence>MNCARLGEIAATNTGFAMEMALNWDWGFLALRPLVQPPELMALEAALVTGLDDFRAPLSEQDRARRHPERLSPTAREHLDRWGYPHVLDLFHYHLTLSGAITEQEGATLAQAFEPELAPLLARPMPVAAIALVAEGPDKHFRLIEEFPLEAGAG</sequence>
<gene>
    <name evidence="1" type="ORF">QWZ10_02015</name>
</gene>
<dbReference type="EMBL" id="JAUFRC010000001">
    <property type="protein sequence ID" value="MDN3710899.1"/>
    <property type="molecule type" value="Genomic_DNA"/>
</dbReference>
<evidence type="ECO:0000313" key="1">
    <source>
        <dbReference type="EMBL" id="MDN3710899.1"/>
    </source>
</evidence>
<dbReference type="InterPro" id="IPR009389">
    <property type="entry name" value="DUF1045"/>
</dbReference>
<evidence type="ECO:0000313" key="2">
    <source>
        <dbReference type="Proteomes" id="UP001243846"/>
    </source>
</evidence>
<protein>
    <submittedName>
        <fullName evidence="1">DUF1045 domain-containing protein</fullName>
    </submittedName>
</protein>
<dbReference type="Proteomes" id="UP001243846">
    <property type="component" value="Unassembled WGS sequence"/>
</dbReference>